<evidence type="ECO:0000313" key="5">
    <source>
        <dbReference type="EMBL" id="JAG23732.1"/>
    </source>
</evidence>
<dbReference type="InterPro" id="IPR035979">
    <property type="entry name" value="RBD_domain_sf"/>
</dbReference>
<dbReference type="AlphaFoldDB" id="A0A0A9XSM9"/>
<dbReference type="InterPro" id="IPR000504">
    <property type="entry name" value="RRM_dom"/>
</dbReference>
<proteinExistence type="predicted"/>
<dbReference type="Gene3D" id="3.30.70.330">
    <property type="match status" value="1"/>
</dbReference>
<organism evidence="5">
    <name type="scientific">Lygus hesperus</name>
    <name type="common">Western plant bug</name>
    <dbReference type="NCBI Taxonomy" id="30085"/>
    <lineage>
        <taxon>Eukaryota</taxon>
        <taxon>Metazoa</taxon>
        <taxon>Ecdysozoa</taxon>
        <taxon>Arthropoda</taxon>
        <taxon>Hexapoda</taxon>
        <taxon>Insecta</taxon>
        <taxon>Pterygota</taxon>
        <taxon>Neoptera</taxon>
        <taxon>Paraneoptera</taxon>
        <taxon>Hemiptera</taxon>
        <taxon>Heteroptera</taxon>
        <taxon>Panheteroptera</taxon>
        <taxon>Cimicomorpha</taxon>
        <taxon>Miridae</taxon>
        <taxon>Mirini</taxon>
        <taxon>Lygus</taxon>
    </lineage>
</organism>
<protein>
    <submittedName>
        <fullName evidence="5">Heterogeneous nuclear ribonucleoprotein H</fullName>
    </submittedName>
</protein>
<name>A0A0A9XSM9_LYGHE</name>
<evidence type="ECO:0000259" key="4">
    <source>
        <dbReference type="PROSITE" id="PS50102"/>
    </source>
</evidence>
<dbReference type="Pfam" id="PF00076">
    <property type="entry name" value="RRM_1"/>
    <property type="match status" value="1"/>
</dbReference>
<reference evidence="5" key="1">
    <citation type="journal article" date="2014" name="PLoS ONE">
        <title>Transcriptome-Based Identification of ABC Transporters in the Western Tarnished Plant Bug Lygus hesperus.</title>
        <authorList>
            <person name="Hull J.J."/>
            <person name="Chaney K."/>
            <person name="Geib S.M."/>
            <person name="Fabrick J.A."/>
            <person name="Brent C.S."/>
            <person name="Walsh D."/>
            <person name="Lavine L.C."/>
        </authorList>
    </citation>
    <scope>NUCLEOTIDE SEQUENCE</scope>
</reference>
<dbReference type="GO" id="GO:0003723">
    <property type="term" value="F:RNA binding"/>
    <property type="evidence" value="ECO:0007669"/>
    <property type="project" value="UniProtKB-UniRule"/>
</dbReference>
<dbReference type="PROSITE" id="PS50102">
    <property type="entry name" value="RRM"/>
    <property type="match status" value="1"/>
</dbReference>
<evidence type="ECO:0000256" key="3">
    <source>
        <dbReference type="PROSITE-ProRule" id="PRU00176"/>
    </source>
</evidence>
<feature type="domain" description="RRM" evidence="4">
    <location>
        <begin position="38"/>
        <end position="114"/>
    </location>
</feature>
<evidence type="ECO:0000256" key="1">
    <source>
        <dbReference type="ARBA" id="ARBA00022737"/>
    </source>
</evidence>
<keyword evidence="2 3" id="KW-0694">RNA-binding</keyword>
<dbReference type="InterPro" id="IPR012677">
    <property type="entry name" value="Nucleotide-bd_a/b_plait_sf"/>
</dbReference>
<dbReference type="EMBL" id="GBHO01019872">
    <property type="protein sequence ID" value="JAG23732.1"/>
    <property type="molecule type" value="Transcribed_RNA"/>
</dbReference>
<dbReference type="GO" id="GO:1990904">
    <property type="term" value="C:ribonucleoprotein complex"/>
    <property type="evidence" value="ECO:0007669"/>
    <property type="project" value="UniProtKB-KW"/>
</dbReference>
<accession>A0A0A9XSM9</accession>
<reference evidence="5" key="2">
    <citation type="submission" date="2014-07" db="EMBL/GenBank/DDBJ databases">
        <authorList>
            <person name="Hull J."/>
        </authorList>
    </citation>
    <scope>NUCLEOTIDE SEQUENCE</scope>
</reference>
<evidence type="ECO:0000256" key="2">
    <source>
        <dbReference type="ARBA" id="ARBA00022884"/>
    </source>
</evidence>
<sequence length="140" mass="15673">MSTSTPTLMAGSPNATTLYNPAPSVMHSHFMPAMLTPYIIRVRGLPYNVPDNDLVLFFHDVHICKRGIHMVLDFEEPTGEAYIELLTNDDVLKALQHNGQTIGHRYLEIFRSSREQMEDAGVLSPRVFASYNISPLSVAL</sequence>
<keyword evidence="1" id="KW-0677">Repeat</keyword>
<keyword evidence="5" id="KW-0687">Ribonucleoprotein</keyword>
<dbReference type="PANTHER" id="PTHR13976">
    <property type="entry name" value="HETEROGENEOUS NUCLEAR RIBONUCLEOPROTEIN-RELATED"/>
    <property type="match status" value="1"/>
</dbReference>
<dbReference type="InterPro" id="IPR050666">
    <property type="entry name" value="ESRP"/>
</dbReference>
<gene>
    <name evidence="5" type="primary">Hnrnph1_0</name>
    <name evidence="5" type="ORF">CM83_33869</name>
</gene>
<dbReference type="SUPFAM" id="SSF54928">
    <property type="entry name" value="RNA-binding domain, RBD"/>
    <property type="match status" value="1"/>
</dbReference>